<evidence type="ECO:0000256" key="5">
    <source>
        <dbReference type="ARBA" id="ARBA00022801"/>
    </source>
</evidence>
<keyword evidence="4 8" id="KW-0479">Metal-binding</keyword>
<dbReference type="GO" id="GO:0046872">
    <property type="term" value="F:metal ion binding"/>
    <property type="evidence" value="ECO:0007669"/>
    <property type="project" value="UniProtKB-KW"/>
</dbReference>
<dbReference type="PANTHER" id="PTHR15749">
    <property type="entry name" value="FANCONI-ASSOCIATED NUCLEASE 1"/>
    <property type="match status" value="1"/>
</dbReference>
<dbReference type="GO" id="GO:0070336">
    <property type="term" value="F:flap-structured DNA binding"/>
    <property type="evidence" value="ECO:0007669"/>
    <property type="project" value="TreeGrafter"/>
</dbReference>
<dbReference type="Pfam" id="PF21170">
    <property type="entry name" value="FAN1_TPR"/>
    <property type="match status" value="1"/>
</dbReference>
<sequence>MALQTQSPTKHNQMLGRFLQKGLSGKEHDYLDERPTKRQRRSGFDDDGHEEDLAESTPSPPKPRLREIPVPDTDSNDEGFGDLESTQLTDLESALPAIKTDKEAIEEYEAQRVAQNAEMGLEGRMQRAEWVKGRTSIYVDAFNLALDTVLEEESHLFDAAEIGVFHNWKALSYEAQYLYVRLFLRKTSAWHRIRTLGYHSDIANLESPIEELQWSRDLPETRDEVHQNPGELETPEGTTLGRSFTFADHSDEHIKTLEEASVLLRLDELKAIARDVKAQGKNKKELLASLRRTSGNQSALGFLRREETEESIKSNDAELDNKSRNRSPTKENRDAYFVQKILAETGPCIRLTSAPLKLFERVHLVFYRSTEWTEKSLTTIILARIARRNFPEYIVSRSANIFSSRTSLLEFEASIRTQFRVDDILEFNGTPNRQGLQTVLDIFEEIYPRWAVLLQEEQRKEDSVYSSGEGAYLRRLSPAWVYTRIIHKGADVLGKFKQHKREHEILTELLNQRLFHPARRGAWYQRKALLEEHYMSALYPSEGRTDDAQRKHWKQIALQTCEDGLQDNHVTVIYHYDLQKRILKLERALKIAKRFQHDFGHVRLAKPVERTFEGTRIERSPPPATLPKSMTSTVVKDPSTTPSSSTRRGGRTIWVDPASPSDSPSHCSVEEMCLSNYRDLGYRGYHSEGGVLRTLFAYLFYDILFTYVPNVFQTPYQTCPLDLHSDAFYPTRLGEVNRRLAEISNGLGRDIVKRIWDEHYERKTCVVGLDWSFDIADLLEIVGIFGGEALSTCCKVLAQEYGQRGGGVPDLFLWKKDELGKGEVMFAEVKSENDRLSDTQRLWIHVLTGAGIKVELCNAIAKEVRHLG</sequence>
<feature type="compositionally biased region" description="Basic and acidic residues" evidence="9">
    <location>
        <begin position="303"/>
        <end position="331"/>
    </location>
</feature>
<dbReference type="GO" id="GO:0004528">
    <property type="term" value="F:phosphodiesterase I activity"/>
    <property type="evidence" value="ECO:0007669"/>
    <property type="project" value="UniProtKB-EC"/>
</dbReference>
<dbReference type="FunFam" id="3.40.1350.10:FF:000009">
    <property type="entry name" value="Fanconi-associated nuclease"/>
    <property type="match status" value="1"/>
</dbReference>
<dbReference type="GO" id="GO:0008409">
    <property type="term" value="F:5'-3' exonuclease activity"/>
    <property type="evidence" value="ECO:0007669"/>
    <property type="project" value="TreeGrafter"/>
</dbReference>
<feature type="compositionally biased region" description="Polar residues" evidence="9">
    <location>
        <begin position="1"/>
        <end position="12"/>
    </location>
</feature>
<dbReference type="EC" id="3.1.4.1" evidence="8"/>
<keyword evidence="3 8" id="KW-0540">Nuclease</keyword>
<dbReference type="OrthoDB" id="76364at2759"/>
<reference evidence="11" key="1">
    <citation type="journal article" date="2020" name="Stud. Mycol.">
        <title>101 Dothideomycetes genomes: a test case for predicting lifestyles and emergence of pathogens.</title>
        <authorList>
            <person name="Haridas S."/>
            <person name="Albert R."/>
            <person name="Binder M."/>
            <person name="Bloem J."/>
            <person name="Labutti K."/>
            <person name="Salamov A."/>
            <person name="Andreopoulos B."/>
            <person name="Baker S."/>
            <person name="Barry K."/>
            <person name="Bills G."/>
            <person name="Bluhm B."/>
            <person name="Cannon C."/>
            <person name="Castanera R."/>
            <person name="Culley D."/>
            <person name="Daum C."/>
            <person name="Ezra D."/>
            <person name="Gonzalez J."/>
            <person name="Henrissat B."/>
            <person name="Kuo A."/>
            <person name="Liang C."/>
            <person name="Lipzen A."/>
            <person name="Lutzoni F."/>
            <person name="Magnuson J."/>
            <person name="Mondo S."/>
            <person name="Nolan M."/>
            <person name="Ohm R."/>
            <person name="Pangilinan J."/>
            <person name="Park H.-J."/>
            <person name="Ramirez L."/>
            <person name="Alfaro M."/>
            <person name="Sun H."/>
            <person name="Tritt A."/>
            <person name="Yoshinaga Y."/>
            <person name="Zwiers L.-H."/>
            <person name="Turgeon B."/>
            <person name="Goodwin S."/>
            <person name="Spatafora J."/>
            <person name="Crous P."/>
            <person name="Grigoriev I."/>
        </authorList>
    </citation>
    <scope>NUCLEOTIDE SEQUENCE</scope>
    <source>
        <strain evidence="11">Tuck. ex Michener</strain>
    </source>
</reference>
<comment type="function">
    <text evidence="8">Nuclease required for the repair of DNA interstrand cross-links (ICL). Acts as a 5'-3' exonuclease that anchors at a cut end of DNA and cleaves DNA successively at every third nucleotide, allowing to excise an ICL from one strand through flanking incisions.</text>
</comment>
<dbReference type="InterPro" id="IPR049125">
    <property type="entry name" value="FAN1-like_WH"/>
</dbReference>
<dbReference type="Pfam" id="PF21315">
    <property type="entry name" value="FAN1_HTH"/>
    <property type="match status" value="1"/>
</dbReference>
<keyword evidence="12" id="KW-1185">Reference proteome</keyword>
<comment type="similarity">
    <text evidence="2 8">Belongs to the FAN1 family.</text>
</comment>
<protein>
    <recommendedName>
        <fullName evidence="8">Fanconi-associated nuclease</fullName>
        <ecNumber evidence="8">3.1.4.1</ecNumber>
    </recommendedName>
</protein>
<evidence type="ECO:0000313" key="12">
    <source>
        <dbReference type="Proteomes" id="UP000800092"/>
    </source>
</evidence>
<dbReference type="SMART" id="SM00990">
    <property type="entry name" value="VRR_NUC"/>
    <property type="match status" value="1"/>
</dbReference>
<dbReference type="InterPro" id="IPR049132">
    <property type="entry name" value="FAN1-like_euk"/>
</dbReference>
<keyword evidence="7 8" id="KW-0464">Manganese</keyword>
<evidence type="ECO:0000256" key="9">
    <source>
        <dbReference type="SAM" id="MobiDB-lite"/>
    </source>
</evidence>
<dbReference type="GO" id="GO:0005634">
    <property type="term" value="C:nucleus"/>
    <property type="evidence" value="ECO:0007669"/>
    <property type="project" value="UniProtKB-SubCell"/>
</dbReference>
<dbReference type="CDD" id="cd22326">
    <property type="entry name" value="FAN1-like"/>
    <property type="match status" value="1"/>
</dbReference>
<evidence type="ECO:0000256" key="4">
    <source>
        <dbReference type="ARBA" id="ARBA00022723"/>
    </source>
</evidence>
<dbReference type="EMBL" id="ML991798">
    <property type="protein sequence ID" value="KAF2234487.1"/>
    <property type="molecule type" value="Genomic_DNA"/>
</dbReference>
<feature type="compositionally biased region" description="Low complexity" evidence="9">
    <location>
        <begin position="638"/>
        <end position="647"/>
    </location>
</feature>
<dbReference type="PANTHER" id="PTHR15749:SF4">
    <property type="entry name" value="FANCONI-ASSOCIATED NUCLEASE 1"/>
    <property type="match status" value="1"/>
</dbReference>
<evidence type="ECO:0000256" key="1">
    <source>
        <dbReference type="ARBA" id="ARBA00000983"/>
    </source>
</evidence>
<evidence type="ECO:0000259" key="10">
    <source>
        <dbReference type="SMART" id="SM00990"/>
    </source>
</evidence>
<keyword evidence="8" id="KW-0539">Nucleus</keyword>
<feature type="region of interest" description="Disordered" evidence="9">
    <location>
        <begin position="299"/>
        <end position="331"/>
    </location>
</feature>
<dbReference type="Proteomes" id="UP000800092">
    <property type="component" value="Unassembled WGS sequence"/>
</dbReference>
<dbReference type="InterPro" id="IPR049126">
    <property type="entry name" value="FAN1-like_TPR"/>
</dbReference>
<dbReference type="Gene3D" id="3.40.1350.10">
    <property type="match status" value="1"/>
</dbReference>
<keyword evidence="5 8" id="KW-0378">Hydrolase</keyword>
<dbReference type="GO" id="GO:0036297">
    <property type="term" value="P:interstrand cross-link repair"/>
    <property type="evidence" value="ECO:0007669"/>
    <property type="project" value="InterPro"/>
</dbReference>
<evidence type="ECO:0000256" key="3">
    <source>
        <dbReference type="ARBA" id="ARBA00022722"/>
    </source>
</evidence>
<evidence type="ECO:0000256" key="2">
    <source>
        <dbReference type="ARBA" id="ARBA00005533"/>
    </source>
</evidence>
<feature type="region of interest" description="Disordered" evidence="9">
    <location>
        <begin position="617"/>
        <end position="662"/>
    </location>
</feature>
<comment type="catalytic activity">
    <reaction evidence="1 8">
        <text>Hydrolytically removes 5'-nucleotides successively from the 3'-hydroxy termini of 3'-hydroxy-terminated oligonucleotides.</text>
        <dbReference type="EC" id="3.1.4.1"/>
    </reaction>
</comment>
<evidence type="ECO:0000313" key="11">
    <source>
        <dbReference type="EMBL" id="KAF2234487.1"/>
    </source>
</evidence>
<dbReference type="InterPro" id="IPR011856">
    <property type="entry name" value="tRNA_endonuc-like_dom_sf"/>
</dbReference>
<keyword evidence="6 8" id="KW-0460">Magnesium</keyword>
<evidence type="ECO:0000256" key="8">
    <source>
        <dbReference type="RuleBase" id="RU365033"/>
    </source>
</evidence>
<dbReference type="GO" id="GO:0017108">
    <property type="term" value="F:5'-flap endonuclease activity"/>
    <property type="evidence" value="ECO:0007669"/>
    <property type="project" value="TreeGrafter"/>
</dbReference>
<dbReference type="InterPro" id="IPR014883">
    <property type="entry name" value="VRR_NUC"/>
</dbReference>
<gene>
    <name evidence="11" type="ORF">EV356DRAFT_466674</name>
</gene>
<name>A0A6A6H945_VIRVR</name>
<evidence type="ECO:0000256" key="7">
    <source>
        <dbReference type="ARBA" id="ARBA00023211"/>
    </source>
</evidence>
<keyword evidence="8" id="KW-0227">DNA damage</keyword>
<dbReference type="InterPro" id="IPR033315">
    <property type="entry name" value="Fan1-like"/>
</dbReference>
<dbReference type="AlphaFoldDB" id="A0A6A6H945"/>
<evidence type="ECO:0000256" key="6">
    <source>
        <dbReference type="ARBA" id="ARBA00022842"/>
    </source>
</evidence>
<accession>A0A6A6H945</accession>
<feature type="domain" description="VRR-NUC" evidence="10">
    <location>
        <begin position="743"/>
        <end position="861"/>
    </location>
</feature>
<proteinExistence type="inferred from homology"/>
<feature type="region of interest" description="Disordered" evidence="9">
    <location>
        <begin position="1"/>
        <end position="86"/>
    </location>
</feature>
<comment type="subcellular location">
    <subcellularLocation>
        <location evidence="8">Nucleus</location>
    </subcellularLocation>
</comment>
<organism evidence="11 12">
    <name type="scientific">Viridothelium virens</name>
    <name type="common">Speckled blister lichen</name>
    <name type="synonym">Trypethelium virens</name>
    <dbReference type="NCBI Taxonomy" id="1048519"/>
    <lineage>
        <taxon>Eukaryota</taxon>
        <taxon>Fungi</taxon>
        <taxon>Dikarya</taxon>
        <taxon>Ascomycota</taxon>
        <taxon>Pezizomycotina</taxon>
        <taxon>Dothideomycetes</taxon>
        <taxon>Dothideomycetes incertae sedis</taxon>
        <taxon>Trypetheliales</taxon>
        <taxon>Trypetheliaceae</taxon>
        <taxon>Viridothelium</taxon>
    </lineage>
</organism>
<comment type="cofactor">
    <cofactor evidence="8">
        <name>Mg(2+)</name>
        <dbReference type="ChEBI" id="CHEBI:18420"/>
    </cofactor>
    <cofactor evidence="8">
        <name>Mn(2+)</name>
        <dbReference type="ChEBI" id="CHEBI:29035"/>
    </cofactor>
</comment>
<dbReference type="Pfam" id="PF08774">
    <property type="entry name" value="VRR_NUC"/>
    <property type="match status" value="1"/>
</dbReference>
<feature type="compositionally biased region" description="Basic and acidic residues" evidence="9">
    <location>
        <begin position="24"/>
        <end position="46"/>
    </location>
</feature>
<keyword evidence="8" id="KW-0234">DNA repair</keyword>